<feature type="compositionally biased region" description="Polar residues" evidence="1">
    <location>
        <begin position="12"/>
        <end position="22"/>
    </location>
</feature>
<name>A0A6P7GX53_DIAVI</name>
<dbReference type="RefSeq" id="XP_028154054.1">
    <property type="nucleotide sequence ID" value="XM_028298253.1"/>
</dbReference>
<organism evidence="2">
    <name type="scientific">Diabrotica virgifera virgifera</name>
    <name type="common">western corn rootworm</name>
    <dbReference type="NCBI Taxonomy" id="50390"/>
    <lineage>
        <taxon>Eukaryota</taxon>
        <taxon>Metazoa</taxon>
        <taxon>Ecdysozoa</taxon>
        <taxon>Arthropoda</taxon>
        <taxon>Hexapoda</taxon>
        <taxon>Insecta</taxon>
        <taxon>Pterygota</taxon>
        <taxon>Neoptera</taxon>
        <taxon>Endopterygota</taxon>
        <taxon>Coleoptera</taxon>
        <taxon>Polyphaga</taxon>
        <taxon>Cucujiformia</taxon>
        <taxon>Chrysomeloidea</taxon>
        <taxon>Chrysomelidae</taxon>
        <taxon>Galerucinae</taxon>
        <taxon>Diabroticina</taxon>
        <taxon>Diabroticites</taxon>
        <taxon>Diabrotica</taxon>
    </lineage>
</organism>
<dbReference type="PANTHER" id="PTHR33053:SF9">
    <property type="entry name" value="AGAP000105-PA"/>
    <property type="match status" value="1"/>
</dbReference>
<dbReference type="AlphaFoldDB" id="A0A6P7GX53"/>
<reference evidence="2" key="1">
    <citation type="submission" date="2025-08" db="UniProtKB">
        <authorList>
            <consortium name="RefSeq"/>
        </authorList>
    </citation>
    <scope>IDENTIFICATION</scope>
    <source>
        <tissue evidence="2">Whole insect</tissue>
    </source>
</reference>
<gene>
    <name evidence="2" type="primary">LOC114347567</name>
</gene>
<sequence length="152" mass="16951">MTVKLPLDPRTLLQTPTSSNQTEGMGQGKYFYFGIQKTIQNICGKLCIKLNHNDFLDIAVNIDEVPLFKSSNESFWPILCMIKSIDMLKSEVFCVALYEGVGKPDCTKFLKLFVKEASDLATNGIVIDPISCTFKSSMLICDEPAKSNILKN</sequence>
<feature type="region of interest" description="Disordered" evidence="1">
    <location>
        <begin position="1"/>
        <end position="22"/>
    </location>
</feature>
<protein>
    <submittedName>
        <fullName evidence="2">Uncharacterized protein LOC114347567</fullName>
    </submittedName>
</protein>
<accession>A0A6P7GX53</accession>
<dbReference type="PANTHER" id="PTHR33053">
    <property type="entry name" value="PROTEIN, PUTATIVE-RELATED"/>
    <property type="match status" value="1"/>
</dbReference>
<evidence type="ECO:0000256" key="1">
    <source>
        <dbReference type="SAM" id="MobiDB-lite"/>
    </source>
</evidence>
<evidence type="ECO:0000313" key="2">
    <source>
        <dbReference type="RefSeq" id="XP_028154054.1"/>
    </source>
</evidence>
<proteinExistence type="predicted"/>
<dbReference type="InParanoid" id="A0A6P7GX53"/>